<proteinExistence type="predicted"/>
<sequence length="256" mass="29243">MQCDRLGLALPPGRTVEPGFFRFEFQWKKMATKNSLASQPPLPIVPLCLLKCKDNHMVQMESEWSSNFVFPLNGLLRSGASSEQMSERVKQLCRHNSELANCLQECPTSVENEIMQMGLEPWQGICLNIRDMQTQFGCWKTNIDAILLACSLESQKLRYDIESFTRNVSVKLVESICIDLSHLSNCFVGQYGQYCGRISQKLIGTLFESSRVTIVKMLRIKWNDEVPSKSKLYSPKINWTGQFKLLIKYLIGADRS</sequence>
<dbReference type="Proteomes" id="UP000887572">
    <property type="component" value="Unplaced"/>
</dbReference>
<protein>
    <submittedName>
        <fullName evidence="2">Uncharacterized protein</fullName>
    </submittedName>
</protein>
<dbReference type="AlphaFoldDB" id="A0A914H0G0"/>
<reference evidence="2" key="1">
    <citation type="submission" date="2022-11" db="UniProtKB">
        <authorList>
            <consortium name="WormBaseParasite"/>
        </authorList>
    </citation>
    <scope>IDENTIFICATION</scope>
</reference>
<evidence type="ECO:0000313" key="2">
    <source>
        <dbReference type="WBParaSite" id="Gr19_v10_g12905.t2"/>
    </source>
</evidence>
<accession>A0A914H0G0</accession>
<keyword evidence="1" id="KW-1185">Reference proteome</keyword>
<evidence type="ECO:0000313" key="1">
    <source>
        <dbReference type="Proteomes" id="UP000887572"/>
    </source>
</evidence>
<dbReference type="WBParaSite" id="Gr19_v10_g12905.t2">
    <property type="protein sequence ID" value="Gr19_v10_g12905.t2"/>
    <property type="gene ID" value="Gr19_v10_g12905"/>
</dbReference>
<name>A0A914H0G0_GLORO</name>
<organism evidence="1 2">
    <name type="scientific">Globodera rostochiensis</name>
    <name type="common">Golden nematode worm</name>
    <name type="synonym">Heterodera rostochiensis</name>
    <dbReference type="NCBI Taxonomy" id="31243"/>
    <lineage>
        <taxon>Eukaryota</taxon>
        <taxon>Metazoa</taxon>
        <taxon>Ecdysozoa</taxon>
        <taxon>Nematoda</taxon>
        <taxon>Chromadorea</taxon>
        <taxon>Rhabditida</taxon>
        <taxon>Tylenchina</taxon>
        <taxon>Tylenchomorpha</taxon>
        <taxon>Tylenchoidea</taxon>
        <taxon>Heteroderidae</taxon>
        <taxon>Heteroderinae</taxon>
        <taxon>Globodera</taxon>
    </lineage>
</organism>